<protein>
    <submittedName>
        <fullName evidence="2">Uncharacterized protein</fullName>
    </submittedName>
</protein>
<feature type="transmembrane region" description="Helical" evidence="1">
    <location>
        <begin position="78"/>
        <end position="96"/>
    </location>
</feature>
<dbReference type="STRING" id="1036808.A0A0C2ZTQ0"/>
<evidence type="ECO:0000256" key="1">
    <source>
        <dbReference type="SAM" id="Phobius"/>
    </source>
</evidence>
<accession>A0A0C2ZTQ0</accession>
<dbReference type="Proteomes" id="UP000053989">
    <property type="component" value="Unassembled WGS sequence"/>
</dbReference>
<keyword evidence="1" id="KW-0812">Transmembrane</keyword>
<dbReference type="AlphaFoldDB" id="A0A0C2ZTQ0"/>
<dbReference type="HOGENOM" id="CLU_139318_0_0_1"/>
<name>A0A0C2ZTQ0_9AGAM</name>
<sequence length="137" mass="14651">MRIDTHTDIAIAWSGQLLYDFVIFLLTLVGSLRMRNEGSRSVTDILLRDGSMYFAVMCAANVANVTVLLAATNSLKGFAAPLTNVTSAILISRLMLNLRDPKVTNQIGSSLHPLSHANMVFASPRAGAVTSTGITSV</sequence>
<proteinExistence type="predicted"/>
<reference evidence="2 3" key="1">
    <citation type="submission" date="2014-04" db="EMBL/GenBank/DDBJ databases">
        <authorList>
            <consortium name="DOE Joint Genome Institute"/>
            <person name="Kuo A."/>
            <person name="Kohler A."/>
            <person name="Nagy L.G."/>
            <person name="Floudas D."/>
            <person name="Copeland A."/>
            <person name="Barry K.W."/>
            <person name="Cichocki N."/>
            <person name="Veneault-Fourrey C."/>
            <person name="LaButti K."/>
            <person name="Lindquist E.A."/>
            <person name="Lipzen A."/>
            <person name="Lundell T."/>
            <person name="Morin E."/>
            <person name="Murat C."/>
            <person name="Sun H."/>
            <person name="Tunlid A."/>
            <person name="Henrissat B."/>
            <person name="Grigoriev I.V."/>
            <person name="Hibbett D.S."/>
            <person name="Martin F."/>
            <person name="Nordberg H.P."/>
            <person name="Cantor M.N."/>
            <person name="Hua S.X."/>
        </authorList>
    </citation>
    <scope>NUCLEOTIDE SEQUENCE [LARGE SCALE GENOMIC DNA]</scope>
    <source>
        <strain evidence="2 3">Foug A</strain>
    </source>
</reference>
<gene>
    <name evidence="2" type="ORF">SCLCIDRAFT_600225</name>
</gene>
<dbReference type="InParanoid" id="A0A0C2ZTQ0"/>
<keyword evidence="3" id="KW-1185">Reference proteome</keyword>
<dbReference type="EMBL" id="KN822026">
    <property type="protein sequence ID" value="KIM64893.1"/>
    <property type="molecule type" value="Genomic_DNA"/>
</dbReference>
<evidence type="ECO:0000313" key="2">
    <source>
        <dbReference type="EMBL" id="KIM64893.1"/>
    </source>
</evidence>
<evidence type="ECO:0000313" key="3">
    <source>
        <dbReference type="Proteomes" id="UP000053989"/>
    </source>
</evidence>
<reference evidence="3" key="2">
    <citation type="submission" date="2015-01" db="EMBL/GenBank/DDBJ databases">
        <title>Evolutionary Origins and Diversification of the Mycorrhizal Mutualists.</title>
        <authorList>
            <consortium name="DOE Joint Genome Institute"/>
            <consortium name="Mycorrhizal Genomics Consortium"/>
            <person name="Kohler A."/>
            <person name="Kuo A."/>
            <person name="Nagy L.G."/>
            <person name="Floudas D."/>
            <person name="Copeland A."/>
            <person name="Barry K.W."/>
            <person name="Cichocki N."/>
            <person name="Veneault-Fourrey C."/>
            <person name="LaButti K."/>
            <person name="Lindquist E.A."/>
            <person name="Lipzen A."/>
            <person name="Lundell T."/>
            <person name="Morin E."/>
            <person name="Murat C."/>
            <person name="Riley R."/>
            <person name="Ohm R."/>
            <person name="Sun H."/>
            <person name="Tunlid A."/>
            <person name="Henrissat B."/>
            <person name="Grigoriev I.V."/>
            <person name="Hibbett D.S."/>
            <person name="Martin F."/>
        </authorList>
    </citation>
    <scope>NUCLEOTIDE SEQUENCE [LARGE SCALE GENOMIC DNA]</scope>
    <source>
        <strain evidence="3">Foug A</strain>
    </source>
</reference>
<dbReference type="OrthoDB" id="2686513at2759"/>
<keyword evidence="1" id="KW-1133">Transmembrane helix</keyword>
<organism evidence="2 3">
    <name type="scientific">Scleroderma citrinum Foug A</name>
    <dbReference type="NCBI Taxonomy" id="1036808"/>
    <lineage>
        <taxon>Eukaryota</taxon>
        <taxon>Fungi</taxon>
        <taxon>Dikarya</taxon>
        <taxon>Basidiomycota</taxon>
        <taxon>Agaricomycotina</taxon>
        <taxon>Agaricomycetes</taxon>
        <taxon>Agaricomycetidae</taxon>
        <taxon>Boletales</taxon>
        <taxon>Sclerodermatineae</taxon>
        <taxon>Sclerodermataceae</taxon>
        <taxon>Scleroderma</taxon>
    </lineage>
</organism>
<feature type="transmembrane region" description="Helical" evidence="1">
    <location>
        <begin position="12"/>
        <end position="32"/>
    </location>
</feature>
<keyword evidence="1" id="KW-0472">Membrane</keyword>
<feature type="transmembrane region" description="Helical" evidence="1">
    <location>
        <begin position="53"/>
        <end position="72"/>
    </location>
</feature>